<reference evidence="8 9" key="1">
    <citation type="journal article" date="2016" name="Int. J. Syst. Evol. Microbiol.">
        <title>Peptococcus simiae sp. nov., isolated from rhesus macaque faeces and emended description of the genus Peptococcus.</title>
        <authorList>
            <person name="Shkoporov A.N."/>
            <person name="Efimov B.A."/>
            <person name="Kondova I."/>
            <person name="Ouwerling B."/>
            <person name="Chaplin A.V."/>
            <person name="Shcherbakova V.A."/>
            <person name="Langermans J.A.M."/>
        </authorList>
    </citation>
    <scope>NUCLEOTIDE SEQUENCE [LARGE SCALE GENOMIC DNA]</scope>
    <source>
        <strain evidence="8 9">M108</strain>
    </source>
</reference>
<feature type="domain" description="EamA" evidence="7">
    <location>
        <begin position="164"/>
        <end position="295"/>
    </location>
</feature>
<protein>
    <submittedName>
        <fullName evidence="8">DMT family transporter</fullName>
    </submittedName>
</protein>
<evidence type="ECO:0000256" key="5">
    <source>
        <dbReference type="ARBA" id="ARBA00023136"/>
    </source>
</evidence>
<dbReference type="InterPro" id="IPR037185">
    <property type="entry name" value="EmrE-like"/>
</dbReference>
<feature type="transmembrane region" description="Helical" evidence="6">
    <location>
        <begin position="192"/>
        <end position="209"/>
    </location>
</feature>
<feature type="transmembrane region" description="Helical" evidence="6">
    <location>
        <begin position="46"/>
        <end position="72"/>
    </location>
</feature>
<comment type="similarity">
    <text evidence="2">Belongs to the EamA transporter family.</text>
</comment>
<comment type="caution">
    <text evidence="8">The sequence shown here is derived from an EMBL/GenBank/DDBJ whole genome shotgun (WGS) entry which is preliminary data.</text>
</comment>
<accession>A0ABW9GZC3</accession>
<dbReference type="SUPFAM" id="SSF103481">
    <property type="entry name" value="Multidrug resistance efflux transporter EmrE"/>
    <property type="match status" value="2"/>
</dbReference>
<dbReference type="Proteomes" id="UP001631949">
    <property type="component" value="Unassembled WGS sequence"/>
</dbReference>
<evidence type="ECO:0000313" key="8">
    <source>
        <dbReference type="EMBL" id="MFM9413964.1"/>
    </source>
</evidence>
<proteinExistence type="inferred from homology"/>
<evidence type="ECO:0000256" key="4">
    <source>
        <dbReference type="ARBA" id="ARBA00022989"/>
    </source>
</evidence>
<comment type="subcellular location">
    <subcellularLocation>
        <location evidence="1">Membrane</location>
        <topology evidence="1">Multi-pass membrane protein</topology>
    </subcellularLocation>
</comment>
<evidence type="ECO:0000259" key="7">
    <source>
        <dbReference type="Pfam" id="PF00892"/>
    </source>
</evidence>
<gene>
    <name evidence="8" type="ORF">ACKQTC_06260</name>
</gene>
<feature type="domain" description="EamA" evidence="7">
    <location>
        <begin position="11"/>
        <end position="150"/>
    </location>
</feature>
<dbReference type="InterPro" id="IPR050638">
    <property type="entry name" value="AA-Vitamin_Transporters"/>
</dbReference>
<keyword evidence="3 6" id="KW-0812">Transmembrane</keyword>
<keyword evidence="4 6" id="KW-1133">Transmembrane helix</keyword>
<feature type="transmembrane region" description="Helical" evidence="6">
    <location>
        <begin position="162"/>
        <end position="180"/>
    </location>
</feature>
<evidence type="ECO:0000256" key="6">
    <source>
        <dbReference type="SAM" id="Phobius"/>
    </source>
</evidence>
<dbReference type="PANTHER" id="PTHR32322">
    <property type="entry name" value="INNER MEMBRANE TRANSPORTER"/>
    <property type="match status" value="1"/>
</dbReference>
<feature type="transmembrane region" description="Helical" evidence="6">
    <location>
        <begin position="221"/>
        <end position="243"/>
    </location>
</feature>
<feature type="transmembrane region" description="Helical" evidence="6">
    <location>
        <begin position="263"/>
        <end position="296"/>
    </location>
</feature>
<evidence type="ECO:0000256" key="2">
    <source>
        <dbReference type="ARBA" id="ARBA00007362"/>
    </source>
</evidence>
<evidence type="ECO:0000256" key="1">
    <source>
        <dbReference type="ARBA" id="ARBA00004141"/>
    </source>
</evidence>
<evidence type="ECO:0000256" key="3">
    <source>
        <dbReference type="ARBA" id="ARBA00022692"/>
    </source>
</evidence>
<dbReference type="RefSeq" id="WP_408977578.1">
    <property type="nucleotide sequence ID" value="NZ_JBJUVG010000008.1"/>
</dbReference>
<keyword evidence="9" id="KW-1185">Reference proteome</keyword>
<feature type="transmembrane region" description="Helical" evidence="6">
    <location>
        <begin position="78"/>
        <end position="99"/>
    </location>
</feature>
<evidence type="ECO:0000313" key="9">
    <source>
        <dbReference type="Proteomes" id="UP001631949"/>
    </source>
</evidence>
<keyword evidence="5 6" id="KW-0472">Membrane</keyword>
<dbReference type="EMBL" id="JBJUVG010000008">
    <property type="protein sequence ID" value="MFM9413964.1"/>
    <property type="molecule type" value="Genomic_DNA"/>
</dbReference>
<dbReference type="Pfam" id="PF00892">
    <property type="entry name" value="EamA"/>
    <property type="match status" value="2"/>
</dbReference>
<feature type="transmembrane region" description="Helical" evidence="6">
    <location>
        <begin position="12"/>
        <end position="34"/>
    </location>
</feature>
<sequence>MGTSDKQALVMGTVYCVIGGICWGISGTTAEYLMAHKGLSADWISVLRMLLGGGIILLYAFKGQGLGIFALWRHLPSVLRLLAFGFIGMNLAQYAYVLAIEASNAGTATMLQYTGPIGVLLYQCLIARRWPTGRELAAIILAVTGTFFIATHGSIGSLSLSPAALFWGLLAALGLIINFITSEPLIHRWGNATATGSALVLAGILLSLMKNPWQAAVNWDLGVFLGCLVLVLVGTIGAFIIFMQGLVMVGSVRASMLASTEPLSAAICSAVFLGTVFTDMDILGFACIMATIFLLAK</sequence>
<feature type="transmembrane region" description="Helical" evidence="6">
    <location>
        <begin position="111"/>
        <end position="130"/>
    </location>
</feature>
<dbReference type="InterPro" id="IPR000620">
    <property type="entry name" value="EamA_dom"/>
</dbReference>
<name>A0ABW9GZC3_9FIRM</name>
<feature type="transmembrane region" description="Helical" evidence="6">
    <location>
        <begin position="136"/>
        <end position="155"/>
    </location>
</feature>
<organism evidence="8 9">
    <name type="scientific">Peptococcus simiae</name>
    <dbReference type="NCBI Taxonomy" id="1643805"/>
    <lineage>
        <taxon>Bacteria</taxon>
        <taxon>Bacillati</taxon>
        <taxon>Bacillota</taxon>
        <taxon>Clostridia</taxon>
        <taxon>Eubacteriales</taxon>
        <taxon>Peptococcaceae</taxon>
        <taxon>Peptococcus</taxon>
    </lineage>
</organism>
<dbReference type="PANTHER" id="PTHR32322:SF2">
    <property type="entry name" value="EAMA DOMAIN-CONTAINING PROTEIN"/>
    <property type="match status" value="1"/>
</dbReference>